<keyword evidence="2" id="KW-0378">Hydrolase</keyword>
<dbReference type="InterPro" id="IPR001279">
    <property type="entry name" value="Metallo-B-lactamas"/>
</dbReference>
<dbReference type="Gene3D" id="3.60.15.10">
    <property type="entry name" value="Ribonuclease Z/Hydroxyacylglutathione hydrolase-like"/>
    <property type="match status" value="1"/>
</dbReference>
<gene>
    <name evidence="2" type="ORF">DW687_02320</name>
</gene>
<dbReference type="Pfam" id="PF00753">
    <property type="entry name" value="Lactamase_B"/>
    <property type="match status" value="1"/>
</dbReference>
<organism evidence="2 3">
    <name type="scientific">Anaerofustis stercorihominis</name>
    <dbReference type="NCBI Taxonomy" id="214853"/>
    <lineage>
        <taxon>Bacteria</taxon>
        <taxon>Bacillati</taxon>
        <taxon>Bacillota</taxon>
        <taxon>Clostridia</taxon>
        <taxon>Eubacteriales</taxon>
        <taxon>Eubacteriaceae</taxon>
        <taxon>Anaerofustis</taxon>
    </lineage>
</organism>
<dbReference type="PANTHER" id="PTHR13754">
    <property type="entry name" value="METALLO-BETA-LACTAMASE SUPERFAMILY PROTEIN"/>
    <property type="match status" value="1"/>
</dbReference>
<dbReference type="AlphaFoldDB" id="A0A3E3E0V1"/>
<dbReference type="InterPro" id="IPR036866">
    <property type="entry name" value="RibonucZ/Hydroxyglut_hydro"/>
</dbReference>
<reference evidence="2 3" key="1">
    <citation type="submission" date="2018-08" db="EMBL/GenBank/DDBJ databases">
        <title>A genome reference for cultivated species of the human gut microbiota.</title>
        <authorList>
            <person name="Zou Y."/>
            <person name="Xue W."/>
            <person name="Luo G."/>
        </authorList>
    </citation>
    <scope>NUCLEOTIDE SEQUENCE [LARGE SCALE GENOMIC DNA]</scope>
    <source>
        <strain evidence="2 3">AM25-6</strain>
    </source>
</reference>
<dbReference type="InterPro" id="IPR041712">
    <property type="entry name" value="DHPS-like_MBL-fold"/>
</dbReference>
<evidence type="ECO:0000313" key="2">
    <source>
        <dbReference type="EMBL" id="RGD75180.1"/>
    </source>
</evidence>
<dbReference type="CDD" id="cd07713">
    <property type="entry name" value="DHPS-like_MBL-fold"/>
    <property type="match status" value="1"/>
</dbReference>
<dbReference type="Proteomes" id="UP000261212">
    <property type="component" value="Unassembled WGS sequence"/>
</dbReference>
<dbReference type="EMBL" id="QUSM01000002">
    <property type="protein sequence ID" value="RGD75180.1"/>
    <property type="molecule type" value="Genomic_DNA"/>
</dbReference>
<dbReference type="InterPro" id="IPR052926">
    <property type="entry name" value="Metallo-beta-lactamase_dom"/>
</dbReference>
<sequence length="276" mass="31840">MKVYIMRITVLNENMVYRKKLIAEHGLSLLVETGDKRILMDTGQSDVFIKNAEILGIDLNDLDAIIISHGHYDHGGGLDYLNEIDNIPSIYISEKALIPKFSINKKNNKYYFNGIEVNDNIKKHFHYIYNKEEIFKGIYLVNNIPYKNDFENKPSGFYLKQNNKMSMDLMYDEQILVIETSKGLSLFMGCSHMGVMNAISYIKDMFKGKKIYSLFAGMHLINADKSRIDKTINMLKKENIDYIMPCHCTGYKVSAKISEEFEDNYVEVQCGSVIEI</sequence>
<proteinExistence type="predicted"/>
<dbReference type="PANTHER" id="PTHR13754:SF13">
    <property type="entry name" value="METALLO-BETA-LACTAMASE SUPERFAMILY PROTEIN (AFU_ORTHOLOGUE AFUA_3G07630)"/>
    <property type="match status" value="1"/>
</dbReference>
<name>A0A3E3E0V1_9FIRM</name>
<dbReference type="GO" id="GO:0016740">
    <property type="term" value="F:transferase activity"/>
    <property type="evidence" value="ECO:0007669"/>
    <property type="project" value="TreeGrafter"/>
</dbReference>
<evidence type="ECO:0000313" key="3">
    <source>
        <dbReference type="Proteomes" id="UP000261212"/>
    </source>
</evidence>
<comment type="caution">
    <text evidence="2">The sequence shown here is derived from an EMBL/GenBank/DDBJ whole genome shotgun (WGS) entry which is preliminary data.</text>
</comment>
<feature type="domain" description="Metallo-beta-lactamase" evidence="1">
    <location>
        <begin position="26"/>
        <end position="100"/>
    </location>
</feature>
<accession>A0A3E3E0V1</accession>
<protein>
    <submittedName>
        <fullName evidence="2">MBL fold metallo-hydrolase</fullName>
    </submittedName>
</protein>
<dbReference type="GO" id="GO:0016787">
    <property type="term" value="F:hydrolase activity"/>
    <property type="evidence" value="ECO:0007669"/>
    <property type="project" value="UniProtKB-KW"/>
</dbReference>
<evidence type="ECO:0000259" key="1">
    <source>
        <dbReference type="Pfam" id="PF00753"/>
    </source>
</evidence>
<dbReference type="SUPFAM" id="SSF56281">
    <property type="entry name" value="Metallo-hydrolase/oxidoreductase"/>
    <property type="match status" value="1"/>
</dbReference>